<reference evidence="1" key="1">
    <citation type="submission" date="2014-11" db="EMBL/GenBank/DDBJ databases">
        <authorList>
            <person name="Amaro Gonzalez C."/>
        </authorList>
    </citation>
    <scope>NUCLEOTIDE SEQUENCE</scope>
</reference>
<reference evidence="1" key="2">
    <citation type="journal article" date="2015" name="Fish Shellfish Immunol.">
        <title>Early steps in the European eel (Anguilla anguilla)-Vibrio vulnificus interaction in the gills: Role of the RtxA13 toxin.</title>
        <authorList>
            <person name="Callol A."/>
            <person name="Pajuelo D."/>
            <person name="Ebbesson L."/>
            <person name="Teles M."/>
            <person name="MacKenzie S."/>
            <person name="Amaro C."/>
        </authorList>
    </citation>
    <scope>NUCLEOTIDE SEQUENCE</scope>
</reference>
<dbReference type="EMBL" id="GBXM01100929">
    <property type="protein sequence ID" value="JAH07648.1"/>
    <property type="molecule type" value="Transcribed_RNA"/>
</dbReference>
<accession>A0A0E9PUU7</accession>
<evidence type="ECO:0000313" key="1">
    <source>
        <dbReference type="EMBL" id="JAH07648.1"/>
    </source>
</evidence>
<organism evidence="1">
    <name type="scientific">Anguilla anguilla</name>
    <name type="common">European freshwater eel</name>
    <name type="synonym">Muraena anguilla</name>
    <dbReference type="NCBI Taxonomy" id="7936"/>
    <lineage>
        <taxon>Eukaryota</taxon>
        <taxon>Metazoa</taxon>
        <taxon>Chordata</taxon>
        <taxon>Craniata</taxon>
        <taxon>Vertebrata</taxon>
        <taxon>Euteleostomi</taxon>
        <taxon>Actinopterygii</taxon>
        <taxon>Neopterygii</taxon>
        <taxon>Teleostei</taxon>
        <taxon>Anguilliformes</taxon>
        <taxon>Anguillidae</taxon>
        <taxon>Anguilla</taxon>
    </lineage>
</organism>
<protein>
    <submittedName>
        <fullName evidence="1">Uncharacterized protein</fullName>
    </submittedName>
</protein>
<name>A0A0E9PUU7_ANGAN</name>
<proteinExistence type="predicted"/>
<dbReference type="AlphaFoldDB" id="A0A0E9PUU7"/>
<sequence length="50" mass="5749">MSSRYERIGRSVSFSVSMSKCRFSPPKKVFLLKSVYIPETLQSLFSSNNQ</sequence>